<dbReference type="SMART" id="SM01409">
    <property type="entry name" value="RNA_pol_Rpb6"/>
    <property type="match status" value="1"/>
</dbReference>
<feature type="region of interest" description="Disordered" evidence="3">
    <location>
        <begin position="14"/>
        <end position="33"/>
    </location>
</feature>
<evidence type="ECO:0000256" key="3">
    <source>
        <dbReference type="SAM" id="MobiDB-lite"/>
    </source>
</evidence>
<dbReference type="PROSITE" id="PS01111">
    <property type="entry name" value="RNA_POL_K_14KD"/>
    <property type="match status" value="1"/>
</dbReference>
<evidence type="ECO:0000313" key="4">
    <source>
        <dbReference type="EMBL" id="KXN69792.1"/>
    </source>
</evidence>
<dbReference type="GO" id="GO:0006360">
    <property type="term" value="P:transcription by RNA polymerase I"/>
    <property type="evidence" value="ECO:0007669"/>
    <property type="project" value="TreeGrafter"/>
</dbReference>
<gene>
    <name evidence="4" type="ORF">CONCODRAFT_79146</name>
</gene>
<dbReference type="GO" id="GO:0042797">
    <property type="term" value="P:tRNA transcription by RNA polymerase III"/>
    <property type="evidence" value="ECO:0007669"/>
    <property type="project" value="TreeGrafter"/>
</dbReference>
<evidence type="ECO:0000256" key="1">
    <source>
        <dbReference type="ARBA" id="ARBA00022478"/>
    </source>
</evidence>
<evidence type="ECO:0000313" key="5">
    <source>
        <dbReference type="Proteomes" id="UP000070444"/>
    </source>
</evidence>
<proteinExistence type="predicted"/>
<organism evidence="4 5">
    <name type="scientific">Conidiobolus coronatus (strain ATCC 28846 / CBS 209.66 / NRRL 28638)</name>
    <name type="common">Delacroixia coronata</name>
    <dbReference type="NCBI Taxonomy" id="796925"/>
    <lineage>
        <taxon>Eukaryota</taxon>
        <taxon>Fungi</taxon>
        <taxon>Fungi incertae sedis</taxon>
        <taxon>Zoopagomycota</taxon>
        <taxon>Entomophthoromycotina</taxon>
        <taxon>Entomophthoromycetes</taxon>
        <taxon>Entomophthorales</taxon>
        <taxon>Ancylistaceae</taxon>
        <taxon>Conidiobolus</taxon>
    </lineage>
</organism>
<dbReference type="STRING" id="796925.A0A137P451"/>
<dbReference type="GO" id="GO:0005736">
    <property type="term" value="C:RNA polymerase I complex"/>
    <property type="evidence" value="ECO:0007669"/>
    <property type="project" value="EnsemblFungi"/>
</dbReference>
<dbReference type="OMA" id="TYMTKYE"/>
<evidence type="ECO:0000256" key="2">
    <source>
        <dbReference type="ARBA" id="ARBA00023163"/>
    </source>
</evidence>
<dbReference type="PANTHER" id="PTHR47227">
    <property type="entry name" value="DNA-DIRECTED RNA POLYMERASE SUBUNIT K"/>
    <property type="match status" value="1"/>
</dbReference>
<keyword evidence="1" id="KW-0240">DNA-directed RNA polymerase</keyword>
<dbReference type="PANTHER" id="PTHR47227:SF5">
    <property type="entry name" value="DNA-DIRECTED RNA POLYMERASES I, II, AND III SUBUNIT RPABC2"/>
    <property type="match status" value="1"/>
</dbReference>
<dbReference type="OrthoDB" id="259769at2759"/>
<dbReference type="GO" id="GO:0005666">
    <property type="term" value="C:RNA polymerase III complex"/>
    <property type="evidence" value="ECO:0007669"/>
    <property type="project" value="EnsemblFungi"/>
</dbReference>
<dbReference type="PIRSF" id="PIRSF000778">
    <property type="entry name" value="RpoK/RPB6"/>
    <property type="match status" value="1"/>
</dbReference>
<dbReference type="InterPro" id="IPR036161">
    <property type="entry name" value="RPB6/omega-like_sf"/>
</dbReference>
<dbReference type="GO" id="GO:0005665">
    <property type="term" value="C:RNA polymerase II, core complex"/>
    <property type="evidence" value="ECO:0007669"/>
    <property type="project" value="EnsemblFungi"/>
</dbReference>
<dbReference type="InterPro" id="IPR006110">
    <property type="entry name" value="Pol_omega/Rpo6/RPB6"/>
</dbReference>
<protein>
    <submittedName>
        <fullName evidence="4">DNA directed RNA polymeras-like protein II polypeptide F</fullName>
    </submittedName>
</protein>
<dbReference type="Proteomes" id="UP000070444">
    <property type="component" value="Unassembled WGS sequence"/>
</dbReference>
<dbReference type="InterPro" id="IPR006111">
    <property type="entry name" value="Rpo6/Rpb6"/>
</dbReference>
<dbReference type="InterPro" id="IPR020708">
    <property type="entry name" value="DNA-dir_RNA_polK_14-18kDa_CS"/>
</dbReference>
<dbReference type="EMBL" id="KQ964523">
    <property type="protein sequence ID" value="KXN69792.1"/>
    <property type="molecule type" value="Genomic_DNA"/>
</dbReference>
<sequence length="106" mass="12239">MDQEFQVVENNLEGQQVNNKINGGPVERSPRTTSPYLSKYEKARVLGTRALQLSMGAPPQVELHGETDTYRIALKELYAKKINLVVRRYFANKDWEDWSVDELLLE</sequence>
<dbReference type="AlphaFoldDB" id="A0A137P451"/>
<dbReference type="Pfam" id="PF01192">
    <property type="entry name" value="RNA_pol_Rpb6"/>
    <property type="match status" value="1"/>
</dbReference>
<keyword evidence="2" id="KW-0804">Transcription</keyword>
<dbReference type="GO" id="GO:0003677">
    <property type="term" value="F:DNA binding"/>
    <property type="evidence" value="ECO:0007669"/>
    <property type="project" value="InterPro"/>
</dbReference>
<keyword evidence="5" id="KW-1185">Reference proteome</keyword>
<dbReference type="GO" id="GO:0006366">
    <property type="term" value="P:transcription by RNA polymerase II"/>
    <property type="evidence" value="ECO:0007669"/>
    <property type="project" value="TreeGrafter"/>
</dbReference>
<reference evidence="4 5" key="1">
    <citation type="journal article" date="2015" name="Genome Biol. Evol.">
        <title>Phylogenomic analyses indicate that early fungi evolved digesting cell walls of algal ancestors of land plants.</title>
        <authorList>
            <person name="Chang Y."/>
            <person name="Wang S."/>
            <person name="Sekimoto S."/>
            <person name="Aerts A.L."/>
            <person name="Choi C."/>
            <person name="Clum A."/>
            <person name="LaButti K.M."/>
            <person name="Lindquist E.A."/>
            <person name="Yee Ngan C."/>
            <person name="Ohm R.A."/>
            <person name="Salamov A.A."/>
            <person name="Grigoriev I.V."/>
            <person name="Spatafora J.W."/>
            <person name="Berbee M.L."/>
        </authorList>
    </citation>
    <scope>NUCLEOTIDE SEQUENCE [LARGE SCALE GENOMIC DNA]</scope>
    <source>
        <strain evidence="4 5">NRRL 28638</strain>
    </source>
</reference>
<name>A0A137P451_CONC2</name>
<dbReference type="Gene3D" id="3.90.940.10">
    <property type="match status" value="1"/>
</dbReference>
<dbReference type="SUPFAM" id="SSF63562">
    <property type="entry name" value="RPB6/omega subunit-like"/>
    <property type="match status" value="1"/>
</dbReference>
<accession>A0A137P451</accession>
<dbReference type="GO" id="GO:0003899">
    <property type="term" value="F:DNA-directed RNA polymerase activity"/>
    <property type="evidence" value="ECO:0007669"/>
    <property type="project" value="EnsemblFungi"/>
</dbReference>